<evidence type="ECO:0000256" key="1">
    <source>
        <dbReference type="SAM" id="MobiDB-lite"/>
    </source>
</evidence>
<reference evidence="2 3" key="1">
    <citation type="journal article" date="2024" name="IMA Fungus">
        <title>IMA Genome - F19 : A genome assembly and annotation guide to empower mycologists, including annotated draft genome sequences of Ceratocystis pirilliformis, Diaporthe australafricana, Fusarium ophioides, Paecilomyces lecythidis, and Sporothrix stenoceras.</title>
        <authorList>
            <person name="Aylward J."/>
            <person name="Wilson A.M."/>
            <person name="Visagie C.M."/>
            <person name="Spraker J."/>
            <person name="Barnes I."/>
            <person name="Buitendag C."/>
            <person name="Ceriani C."/>
            <person name="Del Mar Angel L."/>
            <person name="du Plessis D."/>
            <person name="Fuchs T."/>
            <person name="Gasser K."/>
            <person name="Kramer D."/>
            <person name="Li W."/>
            <person name="Munsamy K."/>
            <person name="Piso A."/>
            <person name="Price J.L."/>
            <person name="Sonnekus B."/>
            <person name="Thomas C."/>
            <person name="van der Nest A."/>
            <person name="van Dijk A."/>
            <person name="van Heerden A."/>
            <person name="van Vuuren N."/>
            <person name="Yilmaz N."/>
            <person name="Duong T.A."/>
            <person name="van der Merwe N.A."/>
            <person name="Wingfield M.J."/>
            <person name="Wingfield B.D."/>
        </authorList>
    </citation>
    <scope>NUCLEOTIDE SEQUENCE [LARGE SCALE GENOMIC DNA]</scope>
    <source>
        <strain evidence="2 3">CMW 18300</strain>
    </source>
</reference>
<feature type="compositionally biased region" description="Acidic residues" evidence="1">
    <location>
        <begin position="544"/>
        <end position="562"/>
    </location>
</feature>
<gene>
    <name evidence="2" type="ORF">Daus18300_012710</name>
</gene>
<dbReference type="Proteomes" id="UP001583177">
    <property type="component" value="Unassembled WGS sequence"/>
</dbReference>
<evidence type="ECO:0008006" key="4">
    <source>
        <dbReference type="Google" id="ProtNLM"/>
    </source>
</evidence>
<protein>
    <recommendedName>
        <fullName evidence="4">F-box domain-containing protein</fullName>
    </recommendedName>
</protein>
<feature type="region of interest" description="Disordered" evidence="1">
    <location>
        <begin position="536"/>
        <end position="562"/>
    </location>
</feature>
<name>A0ABR3W1W2_9PEZI</name>
<organism evidence="2 3">
    <name type="scientific">Diaporthe australafricana</name>
    <dbReference type="NCBI Taxonomy" id="127596"/>
    <lineage>
        <taxon>Eukaryota</taxon>
        <taxon>Fungi</taxon>
        <taxon>Dikarya</taxon>
        <taxon>Ascomycota</taxon>
        <taxon>Pezizomycotina</taxon>
        <taxon>Sordariomycetes</taxon>
        <taxon>Sordariomycetidae</taxon>
        <taxon>Diaporthales</taxon>
        <taxon>Diaporthaceae</taxon>
        <taxon>Diaporthe</taxon>
    </lineage>
</organism>
<sequence length="562" mass="63370">MGREVELRRVRKNLEKIRDSTRLTINEALRPSLRPLKILDLPDELLRHIFLLVRGNTSMYELAFFDMHPGDVKQIQKLRLTCKRFCETSSHLLMFYVKINLTPESLAHLDQVAQHPLISKGIRALKVCLGRHFDSDIAHDIRAFAQYQATRLRSHIEGWEMIVQHPSIFDHTPPEVVQRAIDRAVSVSESFEAAAQHGVNENCREHVLLGKAQEIYRQGYGSQLLLHGGAFAQAIASAMVRMPTASWLNIQDEDIYSSFAAKNRLQAFCPEDLENYDMLQLKLQAPNFSWSMARYQGLRSPPADVIPSILLSTGEAGTGLIGLDIDIPPPDNLSSLSAAQVEPPKLQAASQQLRSFTFRPRRGESLPMETLSVLRGFLATIIHTSSLQRISLCFDFMYEAISGQPTVSMAPILLSHAWPSLRELEFNGPFYFEDLQKVVNSIVEHVTLQWSGYLMDASWVEVLDFLRGHGSCAGITLGDVNGSIAGAECEHMTREEVDFIFSRSVSKGHWRSMGRATEYVQGWTTQNPIVDWENGELEMPQPIAEDEEDQETESVTDDQVPD</sequence>
<dbReference type="EMBL" id="JAWRVE010000178">
    <property type="protein sequence ID" value="KAL1851039.1"/>
    <property type="molecule type" value="Genomic_DNA"/>
</dbReference>
<accession>A0ABR3W1W2</accession>
<proteinExistence type="predicted"/>
<evidence type="ECO:0000313" key="3">
    <source>
        <dbReference type="Proteomes" id="UP001583177"/>
    </source>
</evidence>
<evidence type="ECO:0000313" key="2">
    <source>
        <dbReference type="EMBL" id="KAL1851039.1"/>
    </source>
</evidence>
<comment type="caution">
    <text evidence="2">The sequence shown here is derived from an EMBL/GenBank/DDBJ whole genome shotgun (WGS) entry which is preliminary data.</text>
</comment>
<keyword evidence="3" id="KW-1185">Reference proteome</keyword>